<feature type="chain" id="PRO_5017756560" evidence="3">
    <location>
        <begin position="21"/>
        <end position="371"/>
    </location>
</feature>
<organism evidence="4 5">
    <name type="scientific">Helicobacter ganmani</name>
    <dbReference type="NCBI Taxonomy" id="60246"/>
    <lineage>
        <taxon>Bacteria</taxon>
        <taxon>Pseudomonadati</taxon>
        <taxon>Campylobacterota</taxon>
        <taxon>Epsilonproteobacteria</taxon>
        <taxon>Campylobacterales</taxon>
        <taxon>Helicobacteraceae</taxon>
        <taxon>Helicobacter</taxon>
    </lineage>
</organism>
<keyword evidence="5" id="KW-1185">Reference proteome</keyword>
<comment type="similarity">
    <text evidence="1">Belongs to the TrbG/VirB9 family.</text>
</comment>
<comment type="caution">
    <text evidence="4">The sequence shown here is derived from an EMBL/GenBank/DDBJ whole genome shotgun (WGS) entry which is preliminary data.</text>
</comment>
<dbReference type="GeneID" id="82534689"/>
<dbReference type="EMBL" id="NXLS01000001">
    <property type="protein sequence ID" value="RDU64255.1"/>
    <property type="molecule type" value="Genomic_DNA"/>
</dbReference>
<sequence>MKKKLLALSLISCVLCVLNAEDSILNNVESTINNANAGESVLATKDQTTKNYADSHLRIRQSESQYYNENYQTAQNYQELSEEQLNLLKASLRAQNLNALQQSFFRKKYSGFENTREIEFENNKTQKIRTRFAMATTLIFENEIESYILGDSTGFKIDEIPNIANALAIKPLLIGVDTSLTIFTKDKRIHNFYLFSTDYRNRSNPDLIVYIQDEVAKAQKFEKQAELERDYLILEEGIAKVKVKKADIQRNFRQKALKKNEWLLAEEIFSDKKFTYFKYSKDKMPQVPSIFAVIDKQDSPIETRIIGDYLIAETINPKWSIKSGDSYVCVERVEKKKDKSTPANLNLEPKIDSFSNHKYSKTHRKLLGLPQ</sequence>
<dbReference type="AlphaFoldDB" id="A0A3D8IH10"/>
<dbReference type="InterPro" id="IPR033645">
    <property type="entry name" value="VirB9/CagX/TrbG_C"/>
</dbReference>
<dbReference type="CDD" id="cd06911">
    <property type="entry name" value="VirB9_CagX_TrbG"/>
    <property type="match status" value="1"/>
</dbReference>
<dbReference type="InterPro" id="IPR038161">
    <property type="entry name" value="VirB9/CagX/TrbG_C_sf"/>
</dbReference>
<accession>A0A3D8IH10</accession>
<dbReference type="Pfam" id="PF03524">
    <property type="entry name" value="CagX"/>
    <property type="match status" value="1"/>
</dbReference>
<dbReference type="RefSeq" id="WP_115550589.1">
    <property type="nucleotide sequence ID" value="NZ_CAONBV010000066.1"/>
</dbReference>
<evidence type="ECO:0000256" key="1">
    <source>
        <dbReference type="ARBA" id="ARBA00006135"/>
    </source>
</evidence>
<evidence type="ECO:0000256" key="2">
    <source>
        <dbReference type="ARBA" id="ARBA00022729"/>
    </source>
</evidence>
<evidence type="ECO:0000313" key="4">
    <source>
        <dbReference type="EMBL" id="RDU64255.1"/>
    </source>
</evidence>
<gene>
    <name evidence="4" type="ORF">CQA43_00070</name>
</gene>
<dbReference type="OrthoDB" id="5515031at2"/>
<evidence type="ECO:0000256" key="3">
    <source>
        <dbReference type="SAM" id="SignalP"/>
    </source>
</evidence>
<protein>
    <submittedName>
        <fullName evidence="4">Type IV secretion system protein VirB9</fullName>
    </submittedName>
</protein>
<name>A0A3D8IH10_9HELI</name>
<dbReference type="InterPro" id="IPR010258">
    <property type="entry name" value="Conjugal_tfr_TrbG/VirB9/CagX"/>
</dbReference>
<dbReference type="Gene3D" id="2.60.40.2500">
    <property type="match status" value="1"/>
</dbReference>
<reference evidence="4 5" key="1">
    <citation type="submission" date="2018-04" db="EMBL/GenBank/DDBJ databases">
        <title>Novel Campyloabacter and Helicobacter Species and Strains.</title>
        <authorList>
            <person name="Mannion A.J."/>
            <person name="Shen Z."/>
            <person name="Fox J.G."/>
        </authorList>
    </citation>
    <scope>NUCLEOTIDE SEQUENCE [LARGE SCALE GENOMIC DNA]</scope>
    <source>
        <strain evidence="4 5">MIT 99-5101</strain>
    </source>
</reference>
<dbReference type="Proteomes" id="UP000256650">
    <property type="component" value="Unassembled WGS sequence"/>
</dbReference>
<feature type="signal peptide" evidence="3">
    <location>
        <begin position="1"/>
        <end position="20"/>
    </location>
</feature>
<keyword evidence="2 3" id="KW-0732">Signal</keyword>
<proteinExistence type="inferred from homology"/>
<evidence type="ECO:0000313" key="5">
    <source>
        <dbReference type="Proteomes" id="UP000256650"/>
    </source>
</evidence>